<feature type="region of interest" description="Disordered" evidence="1">
    <location>
        <begin position="382"/>
        <end position="405"/>
    </location>
</feature>
<evidence type="ECO:0000256" key="1">
    <source>
        <dbReference type="SAM" id="MobiDB-lite"/>
    </source>
</evidence>
<dbReference type="EMBL" id="ML995895">
    <property type="protein sequence ID" value="KAF2765299.1"/>
    <property type="molecule type" value="Genomic_DNA"/>
</dbReference>
<accession>A0A6G1KYF4</accession>
<protein>
    <submittedName>
        <fullName evidence="2">Uncharacterized protein</fullName>
    </submittedName>
</protein>
<sequence length="405" mass="44940">MAGTTQEGSTRQEACATRLSPARWKTSLLPSRLPLPQRHSLSDTHIASLPAHHHGQKTTVEMTPEQLQHQLALQERVFNESRQNQERLRVSAAAAGQKPAIEQEAGTAAGKTQQEAGDYQHLPQGPQAAGEPARATSTSASGCPLREMLARFEDMESRVDDLLPSTGDAYLHRKSAIRRAALLHLRYQSDAGAQEELIAEYRDIYARWACSASSRLADDKPIGPVQDPVHQPSQLLRMPPLVPQQVPPSVQEVQQMSAFHPVQECIYQPGQPAPLFTQGFRQQDNVVHPVQEIFQQPGQQLGPQQAAGPAAAYGLGIHQPNPYIQRQQTVQQPTEFDRMVGTVEKAIQKYQNRYRNATNGLTLLQQYRELLGEEAVRQREQKTTAYRDGQTHSAAMETSQAARVT</sequence>
<feature type="region of interest" description="Disordered" evidence="1">
    <location>
        <begin position="94"/>
        <end position="142"/>
    </location>
</feature>
<dbReference type="OrthoDB" id="10582304at2759"/>
<gene>
    <name evidence="2" type="ORF">EJ03DRAFT_377887</name>
</gene>
<dbReference type="Proteomes" id="UP000799436">
    <property type="component" value="Unassembled WGS sequence"/>
</dbReference>
<reference evidence="2" key="1">
    <citation type="journal article" date="2020" name="Stud. Mycol.">
        <title>101 Dothideomycetes genomes: a test case for predicting lifestyles and emergence of pathogens.</title>
        <authorList>
            <person name="Haridas S."/>
            <person name="Albert R."/>
            <person name="Binder M."/>
            <person name="Bloem J."/>
            <person name="Labutti K."/>
            <person name="Salamov A."/>
            <person name="Andreopoulos B."/>
            <person name="Baker S."/>
            <person name="Barry K."/>
            <person name="Bills G."/>
            <person name="Bluhm B."/>
            <person name="Cannon C."/>
            <person name="Castanera R."/>
            <person name="Culley D."/>
            <person name="Daum C."/>
            <person name="Ezra D."/>
            <person name="Gonzalez J."/>
            <person name="Henrissat B."/>
            <person name="Kuo A."/>
            <person name="Liang C."/>
            <person name="Lipzen A."/>
            <person name="Lutzoni F."/>
            <person name="Magnuson J."/>
            <person name="Mondo S."/>
            <person name="Nolan M."/>
            <person name="Ohm R."/>
            <person name="Pangilinan J."/>
            <person name="Park H.-J."/>
            <person name="Ramirez L."/>
            <person name="Alfaro M."/>
            <person name="Sun H."/>
            <person name="Tritt A."/>
            <person name="Yoshinaga Y."/>
            <person name="Zwiers L.-H."/>
            <person name="Turgeon B."/>
            <person name="Goodwin S."/>
            <person name="Spatafora J."/>
            <person name="Crous P."/>
            <person name="Grigoriev I."/>
        </authorList>
    </citation>
    <scope>NUCLEOTIDE SEQUENCE</scope>
    <source>
        <strain evidence="2">CBS 116005</strain>
    </source>
</reference>
<keyword evidence="3" id="KW-1185">Reference proteome</keyword>
<evidence type="ECO:0000313" key="2">
    <source>
        <dbReference type="EMBL" id="KAF2765299.1"/>
    </source>
</evidence>
<evidence type="ECO:0000313" key="3">
    <source>
        <dbReference type="Proteomes" id="UP000799436"/>
    </source>
</evidence>
<feature type="compositionally biased region" description="Polar residues" evidence="1">
    <location>
        <begin position="391"/>
        <end position="405"/>
    </location>
</feature>
<proteinExistence type="predicted"/>
<name>A0A6G1KYF4_9PEZI</name>
<organism evidence="2 3">
    <name type="scientific">Teratosphaeria nubilosa</name>
    <dbReference type="NCBI Taxonomy" id="161662"/>
    <lineage>
        <taxon>Eukaryota</taxon>
        <taxon>Fungi</taxon>
        <taxon>Dikarya</taxon>
        <taxon>Ascomycota</taxon>
        <taxon>Pezizomycotina</taxon>
        <taxon>Dothideomycetes</taxon>
        <taxon>Dothideomycetidae</taxon>
        <taxon>Mycosphaerellales</taxon>
        <taxon>Teratosphaeriaceae</taxon>
        <taxon>Teratosphaeria</taxon>
    </lineage>
</organism>
<dbReference type="AlphaFoldDB" id="A0A6G1KYF4"/>